<dbReference type="OrthoDB" id="9781704at2"/>
<dbReference type="GO" id="GO:0019262">
    <property type="term" value="P:N-acetylneuraminate catabolic process"/>
    <property type="evidence" value="ECO:0007669"/>
    <property type="project" value="UniProtKB-UniRule"/>
</dbReference>
<dbReference type="CDD" id="cd04729">
    <property type="entry name" value="NanE"/>
    <property type="match status" value="1"/>
</dbReference>
<comment type="catalytic activity">
    <reaction evidence="1 7">
        <text>an N-acyl-D-glucosamine 6-phosphate = an N-acyl-D-mannosamine 6-phosphate</text>
        <dbReference type="Rhea" id="RHEA:23932"/>
        <dbReference type="ChEBI" id="CHEBI:57599"/>
        <dbReference type="ChEBI" id="CHEBI:57666"/>
        <dbReference type="EC" id="5.1.3.9"/>
    </reaction>
</comment>
<name>A0A4R5U0I1_9MICC</name>
<proteinExistence type="inferred from homology"/>
<dbReference type="UniPathway" id="UPA00629">
    <property type="reaction ID" value="UER00682"/>
</dbReference>
<evidence type="ECO:0000256" key="7">
    <source>
        <dbReference type="HAMAP-Rule" id="MF_01235"/>
    </source>
</evidence>
<accession>A0A4R5U0I1</accession>
<dbReference type="GO" id="GO:0005829">
    <property type="term" value="C:cytosol"/>
    <property type="evidence" value="ECO:0007669"/>
    <property type="project" value="TreeGrafter"/>
</dbReference>
<comment type="pathway">
    <text evidence="3 7">Amino-sugar metabolism; N-acetylneuraminate degradation; D-fructose 6-phosphate from N-acetylneuraminate: step 3/5.</text>
</comment>
<feature type="compositionally biased region" description="Low complexity" evidence="8">
    <location>
        <begin position="9"/>
        <end position="21"/>
    </location>
</feature>
<gene>
    <name evidence="7" type="primary">nanE</name>
    <name evidence="9" type="ORF">E2F48_05380</name>
</gene>
<evidence type="ECO:0000313" key="10">
    <source>
        <dbReference type="Proteomes" id="UP000295411"/>
    </source>
</evidence>
<evidence type="ECO:0000256" key="3">
    <source>
        <dbReference type="ARBA" id="ARBA00005081"/>
    </source>
</evidence>
<reference evidence="9 10" key="1">
    <citation type="submission" date="2019-03" db="EMBL/GenBank/DDBJ databases">
        <title>Arthrobacter sp. nov., an bacterium isolated from biocrust in Mu Us Desert.</title>
        <authorList>
            <person name="Lixiong L."/>
        </authorList>
    </citation>
    <scope>NUCLEOTIDE SEQUENCE [LARGE SCALE GENOMIC DNA]</scope>
    <source>
        <strain evidence="9 10">SLN-3</strain>
    </source>
</reference>
<dbReference type="PANTHER" id="PTHR36204">
    <property type="entry name" value="N-ACETYLMANNOSAMINE-6-PHOSPHATE 2-EPIMERASE-RELATED"/>
    <property type="match status" value="1"/>
</dbReference>
<sequence>MPSHPSFPPVRRSPVPEQFPAAAPQPAGILDRLRGHLIVSCQAYPGEPLRGPVHMSAMALSVLAGGAAAVRLEGPDDVRAVRAATDAPIIGLWKIGDTGVYITPTLSAAVEVARAGADIVALDGTARPRPDGLTLAETIRRLKEASPVLVLADVSTVEEGLAAEAAGADLVSTTLAGYTPYSRPGPGPDLALVADLAAVLTVPLLAEGRIATPDDAATALELGAAAVVVGSAITHPQSITARFARRTSAVAATTEEGTRV</sequence>
<dbReference type="InterPro" id="IPR007260">
    <property type="entry name" value="NanE"/>
</dbReference>
<dbReference type="HAMAP" id="MF_01235">
    <property type="entry name" value="ManNAc6P_epimer"/>
    <property type="match status" value="1"/>
</dbReference>
<dbReference type="Proteomes" id="UP000295411">
    <property type="component" value="Unassembled WGS sequence"/>
</dbReference>
<dbReference type="Gene3D" id="3.20.20.70">
    <property type="entry name" value="Aldolase class I"/>
    <property type="match status" value="1"/>
</dbReference>
<dbReference type="AlphaFoldDB" id="A0A4R5U0I1"/>
<dbReference type="SUPFAM" id="SSF51366">
    <property type="entry name" value="Ribulose-phoshate binding barrel"/>
    <property type="match status" value="1"/>
</dbReference>
<keyword evidence="5 7" id="KW-0413">Isomerase</keyword>
<comment type="similarity">
    <text evidence="4 7">Belongs to the NanE family.</text>
</comment>
<feature type="region of interest" description="Disordered" evidence="8">
    <location>
        <begin position="1"/>
        <end position="21"/>
    </location>
</feature>
<dbReference type="EC" id="5.1.3.9" evidence="7"/>
<evidence type="ECO:0000256" key="2">
    <source>
        <dbReference type="ARBA" id="ARBA00002147"/>
    </source>
</evidence>
<protein>
    <recommendedName>
        <fullName evidence="7">Putative N-acetylmannosamine-6-phosphate 2-epimerase</fullName>
        <ecNumber evidence="7">5.1.3.9</ecNumber>
    </recommendedName>
    <alternativeName>
        <fullName evidence="7">ManNAc-6-P epimerase</fullName>
    </alternativeName>
</protein>
<comment type="function">
    <text evidence="2 7">Converts N-acetylmannosamine-6-phosphate (ManNAc-6-P) to N-acetylglucosamine-6-phosphate (GlcNAc-6-P).</text>
</comment>
<keyword evidence="6 7" id="KW-0119">Carbohydrate metabolism</keyword>
<evidence type="ECO:0000256" key="5">
    <source>
        <dbReference type="ARBA" id="ARBA00023235"/>
    </source>
</evidence>
<evidence type="ECO:0000256" key="8">
    <source>
        <dbReference type="SAM" id="MobiDB-lite"/>
    </source>
</evidence>
<dbReference type="GO" id="GO:0006053">
    <property type="term" value="P:N-acetylmannosamine catabolic process"/>
    <property type="evidence" value="ECO:0007669"/>
    <property type="project" value="TreeGrafter"/>
</dbReference>
<dbReference type="EMBL" id="SMTK01000002">
    <property type="protein sequence ID" value="TDK27043.1"/>
    <property type="molecule type" value="Genomic_DNA"/>
</dbReference>
<dbReference type="Pfam" id="PF04131">
    <property type="entry name" value="NanE"/>
    <property type="match status" value="1"/>
</dbReference>
<evidence type="ECO:0000256" key="4">
    <source>
        <dbReference type="ARBA" id="ARBA00007439"/>
    </source>
</evidence>
<dbReference type="NCBIfam" id="NF002231">
    <property type="entry name" value="PRK01130.1"/>
    <property type="match status" value="1"/>
</dbReference>
<dbReference type="GO" id="GO:0005975">
    <property type="term" value="P:carbohydrate metabolic process"/>
    <property type="evidence" value="ECO:0007669"/>
    <property type="project" value="UniProtKB-UniRule"/>
</dbReference>
<organism evidence="9 10">
    <name type="scientific">Arthrobacter crusticola</name>
    <dbReference type="NCBI Taxonomy" id="2547960"/>
    <lineage>
        <taxon>Bacteria</taxon>
        <taxon>Bacillati</taxon>
        <taxon>Actinomycetota</taxon>
        <taxon>Actinomycetes</taxon>
        <taxon>Micrococcales</taxon>
        <taxon>Micrococcaceae</taxon>
        <taxon>Arthrobacter</taxon>
    </lineage>
</organism>
<keyword evidence="10" id="KW-1185">Reference proteome</keyword>
<comment type="caution">
    <text evidence="9">The sequence shown here is derived from an EMBL/GenBank/DDBJ whole genome shotgun (WGS) entry which is preliminary data.</text>
</comment>
<evidence type="ECO:0000313" key="9">
    <source>
        <dbReference type="EMBL" id="TDK27043.1"/>
    </source>
</evidence>
<dbReference type="InterPro" id="IPR011060">
    <property type="entry name" value="RibuloseP-bd_barrel"/>
</dbReference>
<dbReference type="PANTHER" id="PTHR36204:SF1">
    <property type="entry name" value="N-ACETYLMANNOSAMINE-6-PHOSPHATE 2-EPIMERASE-RELATED"/>
    <property type="match status" value="1"/>
</dbReference>
<evidence type="ECO:0000256" key="6">
    <source>
        <dbReference type="ARBA" id="ARBA00023277"/>
    </source>
</evidence>
<evidence type="ECO:0000256" key="1">
    <source>
        <dbReference type="ARBA" id="ARBA00000056"/>
    </source>
</evidence>
<dbReference type="GO" id="GO:0047465">
    <property type="term" value="F:N-acylglucosamine-6-phosphate 2-epimerase activity"/>
    <property type="evidence" value="ECO:0007669"/>
    <property type="project" value="UniProtKB-EC"/>
</dbReference>
<dbReference type="InterPro" id="IPR013785">
    <property type="entry name" value="Aldolase_TIM"/>
</dbReference>